<keyword evidence="1" id="KW-0732">Signal</keyword>
<reference evidence="2 3" key="1">
    <citation type="submission" date="2024-08" db="EMBL/GenBank/DDBJ databases">
        <authorList>
            <person name="Lu H."/>
        </authorList>
    </citation>
    <scope>NUCLEOTIDE SEQUENCE [LARGE SCALE GENOMIC DNA]</scope>
    <source>
        <strain evidence="2 3">LYH14W</strain>
    </source>
</reference>
<organism evidence="2 3">
    <name type="scientific">Pelomonas parva</name>
    <dbReference type="NCBI Taxonomy" id="3299032"/>
    <lineage>
        <taxon>Bacteria</taxon>
        <taxon>Pseudomonadati</taxon>
        <taxon>Pseudomonadota</taxon>
        <taxon>Betaproteobacteria</taxon>
        <taxon>Burkholderiales</taxon>
        <taxon>Sphaerotilaceae</taxon>
        <taxon>Roseateles</taxon>
    </lineage>
</organism>
<dbReference type="RefSeq" id="WP_394477363.1">
    <property type="nucleotide sequence ID" value="NZ_JBIGHV010000002.1"/>
</dbReference>
<proteinExistence type="predicted"/>
<feature type="signal peptide" evidence="1">
    <location>
        <begin position="1"/>
        <end position="18"/>
    </location>
</feature>
<comment type="caution">
    <text evidence="2">The sequence shown here is derived from an EMBL/GenBank/DDBJ whole genome shotgun (WGS) entry which is preliminary data.</text>
</comment>
<accession>A0ABW7EZA4</accession>
<feature type="chain" id="PRO_5046755750" evidence="1">
    <location>
        <begin position="19"/>
        <end position="154"/>
    </location>
</feature>
<gene>
    <name evidence="2" type="ORF">ACG00Y_07285</name>
</gene>
<evidence type="ECO:0000313" key="2">
    <source>
        <dbReference type="EMBL" id="MFG6429708.1"/>
    </source>
</evidence>
<dbReference type="EMBL" id="JBIGHV010000002">
    <property type="protein sequence ID" value="MFG6429708.1"/>
    <property type="molecule type" value="Genomic_DNA"/>
</dbReference>
<keyword evidence="3" id="KW-1185">Reference proteome</keyword>
<evidence type="ECO:0000256" key="1">
    <source>
        <dbReference type="SAM" id="SignalP"/>
    </source>
</evidence>
<protein>
    <submittedName>
        <fullName evidence="2">Uncharacterized protein</fullName>
    </submittedName>
</protein>
<evidence type="ECO:0000313" key="3">
    <source>
        <dbReference type="Proteomes" id="UP001606210"/>
    </source>
</evidence>
<sequence length="154" mass="16470">MKLLASLLALTLPFTALAEEPVVRLEIRTMHLRNASDIAMTYNVICDQRGYTLLASMSPKHRRATAIALLIGEGAGLRKVDLTPTELGQLMTDRTGFGELGFGCGGDGLYMRYLGATLADDKAPAVVQDALFRVSADGVVSRVPPPGVTVTPLR</sequence>
<name>A0ABW7EZA4_9BURK</name>
<dbReference type="Proteomes" id="UP001606210">
    <property type="component" value="Unassembled WGS sequence"/>
</dbReference>